<accession>A0ABQ5HL21</accession>
<organism evidence="2 3">
    <name type="scientific">Tanacetum coccineum</name>
    <dbReference type="NCBI Taxonomy" id="301880"/>
    <lineage>
        <taxon>Eukaryota</taxon>
        <taxon>Viridiplantae</taxon>
        <taxon>Streptophyta</taxon>
        <taxon>Embryophyta</taxon>
        <taxon>Tracheophyta</taxon>
        <taxon>Spermatophyta</taxon>
        <taxon>Magnoliopsida</taxon>
        <taxon>eudicotyledons</taxon>
        <taxon>Gunneridae</taxon>
        <taxon>Pentapetalae</taxon>
        <taxon>asterids</taxon>
        <taxon>campanulids</taxon>
        <taxon>Asterales</taxon>
        <taxon>Asteraceae</taxon>
        <taxon>Asteroideae</taxon>
        <taxon>Anthemideae</taxon>
        <taxon>Anthemidinae</taxon>
        <taxon>Tanacetum</taxon>
    </lineage>
</organism>
<proteinExistence type="predicted"/>
<protein>
    <submittedName>
        <fullName evidence="2">Uncharacterized protein</fullName>
    </submittedName>
</protein>
<feature type="region of interest" description="Disordered" evidence="1">
    <location>
        <begin position="393"/>
        <end position="426"/>
    </location>
</feature>
<evidence type="ECO:0000313" key="3">
    <source>
        <dbReference type="Proteomes" id="UP001151760"/>
    </source>
</evidence>
<reference evidence="2" key="2">
    <citation type="submission" date="2022-01" db="EMBL/GenBank/DDBJ databases">
        <authorList>
            <person name="Yamashiro T."/>
            <person name="Shiraishi A."/>
            <person name="Satake H."/>
            <person name="Nakayama K."/>
        </authorList>
    </citation>
    <scope>NUCLEOTIDE SEQUENCE</scope>
</reference>
<gene>
    <name evidence="2" type="ORF">Tco_1069647</name>
</gene>
<feature type="region of interest" description="Disordered" evidence="1">
    <location>
        <begin position="315"/>
        <end position="357"/>
    </location>
</feature>
<evidence type="ECO:0000313" key="2">
    <source>
        <dbReference type="EMBL" id="GJT87930.1"/>
    </source>
</evidence>
<reference evidence="2" key="1">
    <citation type="journal article" date="2022" name="Int. J. Mol. Sci.">
        <title>Draft Genome of Tanacetum Coccineum: Genomic Comparison of Closely Related Tanacetum-Family Plants.</title>
        <authorList>
            <person name="Yamashiro T."/>
            <person name="Shiraishi A."/>
            <person name="Nakayama K."/>
            <person name="Satake H."/>
        </authorList>
    </citation>
    <scope>NUCLEOTIDE SEQUENCE</scope>
</reference>
<feature type="compositionally biased region" description="Basic and acidic residues" evidence="1">
    <location>
        <begin position="323"/>
        <end position="346"/>
    </location>
</feature>
<sequence>MIVYLKNQGGYKMKDFKGMSYDDIRLIFEKVWDQIHSFVPMDSEEEVRRLKRAGQDVEAKPAKRQRTKEVSETDEEPKTDELSQEHLNQMSMQSHKDISVHHVSTEKGQDIFMLVEKDYPLTKGLATLMLSNKLRVDQQSEMEDELLTKIYNIANKPRKYNGDFRWVPSLTRGDGWPMPACHMAVLTCQVSGVQVQGTNPDAMIGYVYEEAVNSLESRKFTETYFSSEEDNSCCYMIEHEEKSCSESATSRFVGVGFKFESLFVCEVCSVELKAIKMKQAGECHILQERGVPRWVLMRCFIRSGYMALFYGRGDSDDDDQQSDDERTEFNNDDKVVEVKDSEHESEWKDDEEMTDAGQVDAENEEASQEVAVFEAGDTQVPQDLREYMGNTVEPPVAKADPKDWFKKPERPPTPDPKWNEGKTVDNKPTHKWLSDLAKAEISSKAFNDLMSTPIDFRAFIMNRLQISDLTQDILIGPAYKILKGTYRSYVEIEYNMEECYKALTDQLDWNNPEGDRYPFDLSNPLLLVKSGNRQIILVDYFFNNDLAYLQGGSTDRTYMTSLIKTKAAKYDLPGIEDMVTNLWSSIKVAYDKHALLEGDFLRIHLHDIEDMLPLIVQNRLFNLKGKEIVHLAAALRMFTRRIVIQKRVEDLQLGVES</sequence>
<dbReference type="EMBL" id="BQNB010019682">
    <property type="protein sequence ID" value="GJT87930.1"/>
    <property type="molecule type" value="Genomic_DNA"/>
</dbReference>
<name>A0ABQ5HL21_9ASTR</name>
<feature type="compositionally biased region" description="Basic and acidic residues" evidence="1">
    <location>
        <begin position="53"/>
        <end position="71"/>
    </location>
</feature>
<comment type="caution">
    <text evidence="2">The sequence shown here is derived from an EMBL/GenBank/DDBJ whole genome shotgun (WGS) entry which is preliminary data.</text>
</comment>
<evidence type="ECO:0000256" key="1">
    <source>
        <dbReference type="SAM" id="MobiDB-lite"/>
    </source>
</evidence>
<keyword evidence="3" id="KW-1185">Reference proteome</keyword>
<dbReference type="Proteomes" id="UP001151760">
    <property type="component" value="Unassembled WGS sequence"/>
</dbReference>
<feature type="compositionally biased region" description="Basic and acidic residues" evidence="1">
    <location>
        <begin position="399"/>
        <end position="426"/>
    </location>
</feature>
<feature type="region of interest" description="Disordered" evidence="1">
    <location>
        <begin position="50"/>
        <end position="83"/>
    </location>
</feature>